<proteinExistence type="predicted"/>
<feature type="transmembrane region" description="Helical" evidence="1">
    <location>
        <begin position="54"/>
        <end position="77"/>
    </location>
</feature>
<name>A0ABZ0SV11_9STRE</name>
<keyword evidence="1" id="KW-0472">Membrane</keyword>
<accession>A0ABZ0SV11</accession>
<protein>
    <submittedName>
        <fullName evidence="2">Insulin activator factor</fullName>
    </submittedName>
</protein>
<evidence type="ECO:0000256" key="1">
    <source>
        <dbReference type="SAM" id="Phobius"/>
    </source>
</evidence>
<gene>
    <name evidence="2" type="ORF">SM123_07975</name>
</gene>
<dbReference type="EMBL" id="CP139419">
    <property type="protein sequence ID" value="WPS46522.1"/>
    <property type="molecule type" value="Genomic_DNA"/>
</dbReference>
<feature type="transmembrane region" description="Helical" evidence="1">
    <location>
        <begin position="89"/>
        <end position="119"/>
    </location>
</feature>
<keyword evidence="1" id="KW-0812">Transmembrane</keyword>
<sequence length="129" mass="14541">MGQESNEFMKSYNMLLMNGIIGILGAIVISYASFQRWEWTFVHAVPELVEKGDWGLVINTISLLYLVISILAMANYSENPKVNKKSHKILFIASIVGFVPFVSSLTSVLAIISSLLYLFDYQQLSNEKE</sequence>
<dbReference type="Proteomes" id="UP001327056">
    <property type="component" value="Chromosome"/>
</dbReference>
<organism evidence="2 3">
    <name type="scientific">Streptococcus lingualis</name>
    <dbReference type="NCBI Taxonomy" id="3098076"/>
    <lineage>
        <taxon>Bacteria</taxon>
        <taxon>Bacillati</taxon>
        <taxon>Bacillota</taxon>
        <taxon>Bacilli</taxon>
        <taxon>Lactobacillales</taxon>
        <taxon>Streptococcaceae</taxon>
        <taxon>Streptococcus</taxon>
    </lineage>
</organism>
<evidence type="ECO:0000313" key="2">
    <source>
        <dbReference type="EMBL" id="WPS46522.1"/>
    </source>
</evidence>
<evidence type="ECO:0000313" key="3">
    <source>
        <dbReference type="Proteomes" id="UP001327056"/>
    </source>
</evidence>
<reference evidence="2 3" key="1">
    <citation type="submission" date="2023-11" db="EMBL/GenBank/DDBJ databases">
        <title>Description of Streptococcus dentalis sp. nov., Streptococcus gingivalis sp. nov., Streptococcus lingualis sp. nov. isolated from human oral cavity.</title>
        <authorList>
            <person name="Choi Y.S."/>
            <person name="Goo B.J."/>
            <person name="Bae J.W."/>
        </authorList>
    </citation>
    <scope>NUCLEOTIDE SEQUENCE [LARGE SCALE GENOMIC DNA]</scope>
    <source>
        <strain evidence="2 3">S5</strain>
    </source>
</reference>
<keyword evidence="3" id="KW-1185">Reference proteome</keyword>
<feature type="transmembrane region" description="Helical" evidence="1">
    <location>
        <begin position="12"/>
        <end position="34"/>
    </location>
</feature>
<keyword evidence="1" id="KW-1133">Transmembrane helix</keyword>
<dbReference type="RefSeq" id="WP_320909397.1">
    <property type="nucleotide sequence ID" value="NZ_CP139419.1"/>
</dbReference>